<dbReference type="Gene3D" id="3.40.50.800">
    <property type="entry name" value="Anticodon-binding domain"/>
    <property type="match status" value="1"/>
</dbReference>
<dbReference type="Pfam" id="PF00587">
    <property type="entry name" value="tRNA-synt_2b"/>
    <property type="match status" value="1"/>
</dbReference>
<dbReference type="KEGG" id="pic:PICST_50946"/>
<evidence type="ECO:0000256" key="8">
    <source>
        <dbReference type="ARBA" id="ARBA00029731"/>
    </source>
</evidence>
<dbReference type="GO" id="GO:0004827">
    <property type="term" value="F:proline-tRNA ligase activity"/>
    <property type="evidence" value="ECO:0007669"/>
    <property type="project" value="UniProtKB-EC"/>
</dbReference>
<keyword evidence="6" id="KW-0648">Protein biosynthesis</keyword>
<dbReference type="InterPro" id="IPR045864">
    <property type="entry name" value="aa-tRNA-synth_II/BPL/LPL"/>
</dbReference>
<dbReference type="GO" id="GO:0005739">
    <property type="term" value="C:mitochondrion"/>
    <property type="evidence" value="ECO:0007669"/>
    <property type="project" value="TreeGrafter"/>
</dbReference>
<keyword evidence="3 11" id="KW-0436">Ligase</keyword>
<dbReference type="Gene3D" id="3.30.930.10">
    <property type="entry name" value="Bira Bifunctional Protein, Domain 2"/>
    <property type="match status" value="2"/>
</dbReference>
<dbReference type="Proteomes" id="UP000002258">
    <property type="component" value="Chromosome 8"/>
</dbReference>
<dbReference type="InterPro" id="IPR036621">
    <property type="entry name" value="Anticodon-bd_dom_sf"/>
</dbReference>
<dbReference type="GO" id="GO:0006433">
    <property type="term" value="P:prolyl-tRNA aminoacylation"/>
    <property type="evidence" value="ECO:0007669"/>
    <property type="project" value="InterPro"/>
</dbReference>
<dbReference type="SUPFAM" id="SSF52954">
    <property type="entry name" value="Class II aaRS ABD-related"/>
    <property type="match status" value="1"/>
</dbReference>
<keyword evidence="4" id="KW-0547">Nucleotide-binding</keyword>
<evidence type="ECO:0000256" key="6">
    <source>
        <dbReference type="ARBA" id="ARBA00022917"/>
    </source>
</evidence>
<dbReference type="HOGENOM" id="CLU_016739_0_0_1"/>
<evidence type="ECO:0000256" key="5">
    <source>
        <dbReference type="ARBA" id="ARBA00022840"/>
    </source>
</evidence>
<dbReference type="InterPro" id="IPR002314">
    <property type="entry name" value="aa-tRNA-synt_IIb"/>
</dbReference>
<keyword evidence="7 11" id="KW-0030">Aminoacyl-tRNA synthetase</keyword>
<dbReference type="OMA" id="NCDYAAN"/>
<proteinExistence type="inferred from homology"/>
<feature type="domain" description="Aminoacyl-transfer RNA synthetases class-II family profile" evidence="10">
    <location>
        <begin position="55"/>
        <end position="440"/>
    </location>
</feature>
<sequence>MLSRRFVHIKTVPRLYCNHVDTFNYSKNLPTHELLVQLNLINQPRAGLVNWSPIGLTIMNKISDIIRRRMDEISFEEVKLSLLSHHSSWRKTGRWDNSSELFKLKGEEYILSPTAEEDIVNYVSNNSSSYKNLPLLYYQINPKFRNEKRPRGGLLRGKEFMMKDAYSFDASEKDAMTTYQSVIGAYTKIFGDLKLPYTKAEADSGDIGGSLSHEWHYIDDTGEDIIYTCDGCGSVSNVEKTLSYPEQEVDESQSIEVAVRYFTTVDRSTLVCAYYPSSRTLEPKFVKNEIPDLDLDFDDQETILKEFSNEDTLISKSIVRIMDARLHSRANFPDFPISFINRSLITTFTDIPIISAIEGELCGKCEEGHLHSNKAIEVGHTFYLGDKYSKPLDCSMDFPVNEKGQVERRNLIMGCYGIGVSRIIASIGEINRDDKGLNWPQSIAPWTMTIIEGAKSESGESYESFYNTLNDNSVDYRLDNRAKIGLGKKINQSNLLGIPLAVILGKQYPIIEIEVRGKRYVEEDQLSWKKLHDSTDYSFEWRVDFDESGKDVKHFVHRDGFIAVVQALLKDM</sequence>
<dbReference type="RefSeq" id="XP_001386559.2">
    <property type="nucleotide sequence ID" value="XM_001386522.1"/>
</dbReference>
<dbReference type="PRINTS" id="PR01046">
    <property type="entry name" value="TRNASYNTHPRO"/>
</dbReference>
<dbReference type="InParanoid" id="A3M0H9"/>
<dbReference type="STRING" id="322104.A3M0H9"/>
<dbReference type="PANTHER" id="PTHR42753">
    <property type="entry name" value="MITOCHONDRIAL RIBOSOME PROTEIN L39/PROLYL-TRNA LIGASE FAMILY MEMBER"/>
    <property type="match status" value="1"/>
</dbReference>
<evidence type="ECO:0000256" key="4">
    <source>
        <dbReference type="ARBA" id="ARBA00022741"/>
    </source>
</evidence>
<evidence type="ECO:0000256" key="7">
    <source>
        <dbReference type="ARBA" id="ARBA00023146"/>
    </source>
</evidence>
<dbReference type="PROSITE" id="PS50862">
    <property type="entry name" value="AA_TRNA_LIGASE_II"/>
    <property type="match status" value="1"/>
</dbReference>
<name>A3M0H9_PICST</name>
<dbReference type="eggNOG" id="KOG2324">
    <property type="taxonomic scope" value="Eukaryota"/>
</dbReference>
<evidence type="ECO:0000313" key="12">
    <source>
        <dbReference type="Proteomes" id="UP000002258"/>
    </source>
</evidence>
<dbReference type="AlphaFoldDB" id="A3M0H9"/>
<keyword evidence="5" id="KW-0067">ATP-binding</keyword>
<evidence type="ECO:0000256" key="3">
    <source>
        <dbReference type="ARBA" id="ARBA00022598"/>
    </source>
</evidence>
<reference evidence="11 12" key="1">
    <citation type="journal article" date="2007" name="Nat. Biotechnol.">
        <title>Genome sequence of the lignocellulose-bioconverting and xylose-fermenting yeast Pichia stipitis.</title>
        <authorList>
            <person name="Jeffries T.W."/>
            <person name="Grigoriev I.V."/>
            <person name="Grimwood J."/>
            <person name="Laplaza J.M."/>
            <person name="Aerts A."/>
            <person name="Salamov A."/>
            <person name="Schmutz J."/>
            <person name="Lindquist E."/>
            <person name="Dehal P."/>
            <person name="Shapiro H."/>
            <person name="Jin Y.S."/>
            <person name="Passoth V."/>
            <person name="Richardson P.M."/>
        </authorList>
    </citation>
    <scope>NUCLEOTIDE SEQUENCE [LARGE SCALE GENOMIC DNA]</scope>
    <source>
        <strain evidence="12">ATCC 58785 / CBS 6054 / NBRC 10063 / NRRL Y-11545</strain>
    </source>
</reference>
<dbReference type="FunCoup" id="A3M0H9">
    <property type="interactions" value="433"/>
</dbReference>
<dbReference type="InterPro" id="IPR050062">
    <property type="entry name" value="Pro-tRNA_synthetase"/>
</dbReference>
<evidence type="ECO:0000256" key="9">
    <source>
        <dbReference type="ARBA" id="ARBA00047671"/>
    </source>
</evidence>
<dbReference type="GO" id="GO:0005524">
    <property type="term" value="F:ATP binding"/>
    <property type="evidence" value="ECO:0007669"/>
    <property type="project" value="UniProtKB-KW"/>
</dbReference>
<dbReference type="PANTHER" id="PTHR42753:SF2">
    <property type="entry name" value="PROLINE--TRNA LIGASE"/>
    <property type="match status" value="1"/>
</dbReference>
<protein>
    <recommendedName>
        <fullName evidence="2">proline--tRNA ligase</fullName>
        <ecNumber evidence="2">6.1.1.15</ecNumber>
    </recommendedName>
    <alternativeName>
        <fullName evidence="8">Prolyl-tRNA synthetase</fullName>
    </alternativeName>
</protein>
<dbReference type="EC" id="6.1.1.15" evidence="2"/>
<evidence type="ECO:0000259" key="10">
    <source>
        <dbReference type="PROSITE" id="PS50862"/>
    </source>
</evidence>
<dbReference type="SUPFAM" id="SSF55681">
    <property type="entry name" value="Class II aaRS and biotin synthetases"/>
    <property type="match status" value="1"/>
</dbReference>
<dbReference type="EMBL" id="CP000502">
    <property type="protein sequence ID" value="ABN68530.2"/>
    <property type="molecule type" value="Genomic_DNA"/>
</dbReference>
<dbReference type="OrthoDB" id="10267474at2759"/>
<accession>A3M0H9</accession>
<keyword evidence="12" id="KW-1185">Reference proteome</keyword>
<evidence type="ECO:0000313" key="11">
    <source>
        <dbReference type="EMBL" id="ABN68530.2"/>
    </source>
</evidence>
<organism evidence="11 12">
    <name type="scientific">Scheffersomyces stipitis (strain ATCC 58785 / CBS 6054 / NBRC 10063 / NRRL Y-11545)</name>
    <name type="common">Yeast</name>
    <name type="synonym">Pichia stipitis</name>
    <dbReference type="NCBI Taxonomy" id="322104"/>
    <lineage>
        <taxon>Eukaryota</taxon>
        <taxon>Fungi</taxon>
        <taxon>Dikarya</taxon>
        <taxon>Ascomycota</taxon>
        <taxon>Saccharomycotina</taxon>
        <taxon>Pichiomycetes</taxon>
        <taxon>Debaryomycetaceae</taxon>
        <taxon>Scheffersomyces</taxon>
    </lineage>
</organism>
<gene>
    <name evidence="11" type="primary">PRS3</name>
    <name evidence="11" type="ORF">PICST_50946</name>
</gene>
<dbReference type="InterPro" id="IPR006195">
    <property type="entry name" value="aa-tRNA-synth_II"/>
</dbReference>
<evidence type="ECO:0000256" key="1">
    <source>
        <dbReference type="ARBA" id="ARBA00008226"/>
    </source>
</evidence>
<evidence type="ECO:0000256" key="2">
    <source>
        <dbReference type="ARBA" id="ARBA00012831"/>
    </source>
</evidence>
<dbReference type="GeneID" id="4841077"/>
<dbReference type="InterPro" id="IPR002316">
    <property type="entry name" value="Pro-tRNA-ligase_IIa"/>
</dbReference>
<comment type="similarity">
    <text evidence="1">Belongs to the class-II aminoacyl-tRNA synthetase family.</text>
</comment>
<comment type="catalytic activity">
    <reaction evidence="9">
        <text>tRNA(Pro) + L-proline + ATP = L-prolyl-tRNA(Pro) + AMP + diphosphate</text>
        <dbReference type="Rhea" id="RHEA:14305"/>
        <dbReference type="Rhea" id="RHEA-COMP:9700"/>
        <dbReference type="Rhea" id="RHEA-COMP:9702"/>
        <dbReference type="ChEBI" id="CHEBI:30616"/>
        <dbReference type="ChEBI" id="CHEBI:33019"/>
        <dbReference type="ChEBI" id="CHEBI:60039"/>
        <dbReference type="ChEBI" id="CHEBI:78442"/>
        <dbReference type="ChEBI" id="CHEBI:78532"/>
        <dbReference type="ChEBI" id="CHEBI:456215"/>
        <dbReference type="EC" id="6.1.1.15"/>
    </reaction>
</comment>